<sequence>MIARRSSMLRGLIAGAMLMCATDLSAQTAADSSPVVQPGSRVRITAMDSLRVTGRVAAINDERLFVQPRHGAPVAIPITSIESVQVSRGHRSRTLKGALVGGLAAGLTMFTWAEFVSDAPNKEAGDSQILAVLAAVPGAIIGTVVGYLTSPERWVSGVVPGRR</sequence>
<evidence type="ECO:0000313" key="3">
    <source>
        <dbReference type="EMBL" id="MBB6069215.1"/>
    </source>
</evidence>
<feature type="chain" id="PRO_5032629361" evidence="2">
    <location>
        <begin position="27"/>
        <end position="163"/>
    </location>
</feature>
<keyword evidence="1" id="KW-0472">Membrane</keyword>
<keyword evidence="1" id="KW-0812">Transmembrane</keyword>
<accession>A0A841GW34</accession>
<gene>
    <name evidence="3" type="ORF">HNQ61_000830</name>
</gene>
<evidence type="ECO:0000256" key="2">
    <source>
        <dbReference type="SAM" id="SignalP"/>
    </source>
</evidence>
<feature type="transmembrane region" description="Helical" evidence="1">
    <location>
        <begin position="129"/>
        <end position="148"/>
    </location>
</feature>
<dbReference type="RefSeq" id="WP_170038043.1">
    <property type="nucleotide sequence ID" value="NZ_JABDTL010000002.1"/>
</dbReference>
<evidence type="ECO:0000256" key="1">
    <source>
        <dbReference type="SAM" id="Phobius"/>
    </source>
</evidence>
<comment type="caution">
    <text evidence="3">The sequence shown here is derived from an EMBL/GenBank/DDBJ whole genome shotgun (WGS) entry which is preliminary data.</text>
</comment>
<proteinExistence type="predicted"/>
<keyword evidence="2" id="KW-0732">Signal</keyword>
<keyword evidence="4" id="KW-1185">Reference proteome</keyword>
<evidence type="ECO:0000313" key="4">
    <source>
        <dbReference type="Proteomes" id="UP000582837"/>
    </source>
</evidence>
<feature type="signal peptide" evidence="2">
    <location>
        <begin position="1"/>
        <end position="26"/>
    </location>
</feature>
<dbReference type="AlphaFoldDB" id="A0A841GW34"/>
<dbReference type="EMBL" id="JACHIA010000002">
    <property type="protein sequence ID" value="MBB6069215.1"/>
    <property type="molecule type" value="Genomic_DNA"/>
</dbReference>
<name>A0A841GW34_9BACT</name>
<keyword evidence="1" id="KW-1133">Transmembrane helix</keyword>
<organism evidence="3 4">
    <name type="scientific">Longimicrobium terrae</name>
    <dbReference type="NCBI Taxonomy" id="1639882"/>
    <lineage>
        <taxon>Bacteria</taxon>
        <taxon>Pseudomonadati</taxon>
        <taxon>Gemmatimonadota</taxon>
        <taxon>Longimicrobiia</taxon>
        <taxon>Longimicrobiales</taxon>
        <taxon>Longimicrobiaceae</taxon>
        <taxon>Longimicrobium</taxon>
    </lineage>
</organism>
<feature type="transmembrane region" description="Helical" evidence="1">
    <location>
        <begin position="97"/>
        <end position="117"/>
    </location>
</feature>
<protein>
    <submittedName>
        <fullName evidence="3">Uncharacterized protein</fullName>
    </submittedName>
</protein>
<reference evidence="3 4" key="1">
    <citation type="submission" date="2020-08" db="EMBL/GenBank/DDBJ databases">
        <title>Genomic Encyclopedia of Type Strains, Phase IV (KMG-IV): sequencing the most valuable type-strain genomes for metagenomic binning, comparative biology and taxonomic classification.</title>
        <authorList>
            <person name="Goeker M."/>
        </authorList>
    </citation>
    <scope>NUCLEOTIDE SEQUENCE [LARGE SCALE GENOMIC DNA]</scope>
    <source>
        <strain evidence="3 4">DSM 29007</strain>
    </source>
</reference>
<dbReference type="Proteomes" id="UP000582837">
    <property type="component" value="Unassembled WGS sequence"/>
</dbReference>